<protein>
    <recommendedName>
        <fullName evidence="1">DUF6894 domain-containing protein</fullName>
    </recommendedName>
</protein>
<feature type="domain" description="DUF6894" evidence="1">
    <location>
        <begin position="3"/>
        <end position="71"/>
    </location>
</feature>
<keyword evidence="3" id="KW-1185">Reference proteome</keyword>
<dbReference type="Proteomes" id="UP000763641">
    <property type="component" value="Unassembled WGS sequence"/>
</dbReference>
<evidence type="ECO:0000259" key="1">
    <source>
        <dbReference type="Pfam" id="PF21834"/>
    </source>
</evidence>
<dbReference type="Pfam" id="PF21834">
    <property type="entry name" value="DUF6894"/>
    <property type="match status" value="1"/>
</dbReference>
<name>A0ABS2D513_9SPHN</name>
<evidence type="ECO:0000313" key="2">
    <source>
        <dbReference type="EMBL" id="MBM6576007.1"/>
    </source>
</evidence>
<organism evidence="2 3">
    <name type="scientific">Sphingomonas longa</name>
    <dbReference type="NCBI Taxonomy" id="2778730"/>
    <lineage>
        <taxon>Bacteria</taxon>
        <taxon>Pseudomonadati</taxon>
        <taxon>Pseudomonadota</taxon>
        <taxon>Alphaproteobacteria</taxon>
        <taxon>Sphingomonadales</taxon>
        <taxon>Sphingomonadaceae</taxon>
        <taxon>Sphingomonas</taxon>
    </lineage>
</organism>
<dbReference type="InterPro" id="IPR054189">
    <property type="entry name" value="DUF6894"/>
</dbReference>
<proteinExistence type="predicted"/>
<reference evidence="2 3" key="1">
    <citation type="submission" date="2020-12" db="EMBL/GenBank/DDBJ databases">
        <title>Sphingomonas sp.</title>
        <authorList>
            <person name="Kim M.K."/>
        </authorList>
    </citation>
    <scope>NUCLEOTIDE SEQUENCE [LARGE SCALE GENOMIC DNA]</scope>
    <source>
        <strain evidence="2 3">BT552</strain>
    </source>
</reference>
<accession>A0ABS2D513</accession>
<gene>
    <name evidence="2" type="ORF">ILT43_06450</name>
</gene>
<dbReference type="EMBL" id="JAFEMC010000002">
    <property type="protein sequence ID" value="MBM6576007.1"/>
    <property type="molecule type" value="Genomic_DNA"/>
</dbReference>
<dbReference type="RefSeq" id="WP_204196793.1">
    <property type="nucleotide sequence ID" value="NZ_JAFEMC010000002.1"/>
</dbReference>
<evidence type="ECO:0000313" key="3">
    <source>
        <dbReference type="Proteomes" id="UP000763641"/>
    </source>
</evidence>
<comment type="caution">
    <text evidence="2">The sequence shown here is derived from an EMBL/GenBank/DDBJ whole genome shotgun (WGS) entry which is preliminary data.</text>
</comment>
<sequence length="85" mass="8947">MPRFFLNLHSDVDTALDTEGAMFDSSDDMKAAALGGAREIIAADAMSGVVDLSPRIEVQDEAGTVVHVLYFAQAIAFLSTGSRAA</sequence>